<name>A0A9W4WXW5_9GLOM</name>
<proteinExistence type="predicted"/>
<reference evidence="1" key="1">
    <citation type="submission" date="2022-08" db="EMBL/GenBank/DDBJ databases">
        <authorList>
            <person name="Kallberg Y."/>
            <person name="Tangrot J."/>
            <person name="Rosling A."/>
        </authorList>
    </citation>
    <scope>NUCLEOTIDE SEQUENCE</scope>
    <source>
        <strain evidence="1">Wild A</strain>
    </source>
</reference>
<accession>A0A9W4WXW5</accession>
<feature type="non-terminal residue" evidence="1">
    <location>
        <position position="1"/>
    </location>
</feature>
<evidence type="ECO:0000313" key="2">
    <source>
        <dbReference type="Proteomes" id="UP001153678"/>
    </source>
</evidence>
<dbReference type="AlphaFoldDB" id="A0A9W4WXW5"/>
<comment type="caution">
    <text evidence="1">The sequence shown here is derived from an EMBL/GenBank/DDBJ whole genome shotgun (WGS) entry which is preliminary data.</text>
</comment>
<sequence>MDKEANLRKLRESTHSRFDEMDKEAEERKLCVINKRLLTVSHC</sequence>
<organism evidence="1 2">
    <name type="scientific">Funneliformis geosporum</name>
    <dbReference type="NCBI Taxonomy" id="1117311"/>
    <lineage>
        <taxon>Eukaryota</taxon>
        <taxon>Fungi</taxon>
        <taxon>Fungi incertae sedis</taxon>
        <taxon>Mucoromycota</taxon>
        <taxon>Glomeromycotina</taxon>
        <taxon>Glomeromycetes</taxon>
        <taxon>Glomerales</taxon>
        <taxon>Glomeraceae</taxon>
        <taxon>Funneliformis</taxon>
    </lineage>
</organism>
<dbReference type="Proteomes" id="UP001153678">
    <property type="component" value="Unassembled WGS sequence"/>
</dbReference>
<gene>
    <name evidence="1" type="ORF">FWILDA_LOCUS16638</name>
</gene>
<protein>
    <submittedName>
        <fullName evidence="1">4565_t:CDS:1</fullName>
    </submittedName>
</protein>
<keyword evidence="2" id="KW-1185">Reference proteome</keyword>
<dbReference type="EMBL" id="CAMKVN010011088">
    <property type="protein sequence ID" value="CAI2194562.1"/>
    <property type="molecule type" value="Genomic_DNA"/>
</dbReference>
<evidence type="ECO:0000313" key="1">
    <source>
        <dbReference type="EMBL" id="CAI2194562.1"/>
    </source>
</evidence>